<dbReference type="Proteomes" id="UP000292082">
    <property type="component" value="Unassembled WGS sequence"/>
</dbReference>
<dbReference type="InterPro" id="IPR036380">
    <property type="entry name" value="Isochorismatase-like_sf"/>
</dbReference>
<dbReference type="EMBL" id="ML145097">
    <property type="protein sequence ID" value="TBU61562.1"/>
    <property type="molecule type" value="Genomic_DNA"/>
</dbReference>
<evidence type="ECO:0000256" key="1">
    <source>
        <dbReference type="ARBA" id="ARBA00006336"/>
    </source>
</evidence>
<dbReference type="SUPFAM" id="SSF52499">
    <property type="entry name" value="Isochorismatase-like hydrolases"/>
    <property type="match status" value="1"/>
</dbReference>
<evidence type="ECO:0000313" key="3">
    <source>
        <dbReference type="EMBL" id="TBU61562.1"/>
    </source>
</evidence>
<dbReference type="Pfam" id="PF00857">
    <property type="entry name" value="Isochorismatase"/>
    <property type="match status" value="1"/>
</dbReference>
<dbReference type="Gene3D" id="3.40.50.850">
    <property type="entry name" value="Isochorismatase-like"/>
    <property type="match status" value="1"/>
</dbReference>
<reference evidence="3 4" key="1">
    <citation type="submission" date="2019-01" db="EMBL/GenBank/DDBJ databases">
        <title>Draft genome sequences of three monokaryotic isolates of the white-rot basidiomycete fungus Dichomitus squalens.</title>
        <authorList>
            <consortium name="DOE Joint Genome Institute"/>
            <person name="Lopez S.C."/>
            <person name="Andreopoulos B."/>
            <person name="Pangilinan J."/>
            <person name="Lipzen A."/>
            <person name="Riley R."/>
            <person name="Ahrendt S."/>
            <person name="Ng V."/>
            <person name="Barry K."/>
            <person name="Daum C."/>
            <person name="Grigoriev I.V."/>
            <person name="Hilden K.S."/>
            <person name="Makela M.R."/>
            <person name="de Vries R.P."/>
        </authorList>
    </citation>
    <scope>NUCLEOTIDE SEQUENCE [LARGE SCALE GENOMIC DNA]</scope>
    <source>
        <strain evidence="3 4">CBS 464.89</strain>
    </source>
</reference>
<keyword evidence="2" id="KW-0378">Hydrolase</keyword>
<proteinExistence type="inferred from homology"/>
<dbReference type="InterPro" id="IPR000868">
    <property type="entry name" value="Isochorismatase-like_dom"/>
</dbReference>
<evidence type="ECO:0000313" key="4">
    <source>
        <dbReference type="Proteomes" id="UP000292082"/>
    </source>
</evidence>
<comment type="similarity">
    <text evidence="1">Belongs to the isochorismatase family.</text>
</comment>
<protein>
    <submittedName>
        <fullName evidence="3">Isochorismatase-like protein</fullName>
    </submittedName>
</protein>
<sequence length="248" mass="27222">MSAHPSPALLLIDCQEGFKHPTHWGLARSNPAFEPNLARLLQHFREARLPVFHVAHHSVIPGSMLHPTENPAGVAFIPEAQPREGERVFTKNVNSSFIGTNLEDAIREAGIRTLFVVGLETDRCVSTTIRMGANLHVLRTGEGGQEEGTIWIVEDAVANFERGKWDAETVHAVSVASLKGEFAEVARTEDVIKWPIRAPELNYATAYDSIDSRGPQSVRFADIVTHAVSTVRSTRVLSSMMEAEAPLA</sequence>
<dbReference type="PANTHER" id="PTHR43540">
    <property type="entry name" value="PEROXYUREIDOACRYLATE/UREIDOACRYLATE AMIDOHYDROLASE-RELATED"/>
    <property type="match status" value="1"/>
</dbReference>
<dbReference type="InterPro" id="IPR050272">
    <property type="entry name" value="Isochorismatase-like_hydrls"/>
</dbReference>
<dbReference type="AlphaFoldDB" id="A0A4V2K3M0"/>
<keyword evidence="4" id="KW-1185">Reference proteome</keyword>
<dbReference type="PANTHER" id="PTHR43540:SF1">
    <property type="entry name" value="ISOCHORISMATASE HYDROLASE"/>
    <property type="match status" value="1"/>
</dbReference>
<name>A0A4V2K3M0_9APHY</name>
<accession>A0A4V2K3M0</accession>
<evidence type="ECO:0000256" key="2">
    <source>
        <dbReference type="ARBA" id="ARBA00022801"/>
    </source>
</evidence>
<gene>
    <name evidence="3" type="ORF">BD310DRAFT_920254</name>
</gene>
<organism evidence="3 4">
    <name type="scientific">Dichomitus squalens</name>
    <dbReference type="NCBI Taxonomy" id="114155"/>
    <lineage>
        <taxon>Eukaryota</taxon>
        <taxon>Fungi</taxon>
        <taxon>Dikarya</taxon>
        <taxon>Basidiomycota</taxon>
        <taxon>Agaricomycotina</taxon>
        <taxon>Agaricomycetes</taxon>
        <taxon>Polyporales</taxon>
        <taxon>Polyporaceae</taxon>
        <taxon>Dichomitus</taxon>
    </lineage>
</organism>
<dbReference type="GO" id="GO:0016787">
    <property type="term" value="F:hydrolase activity"/>
    <property type="evidence" value="ECO:0007669"/>
    <property type="project" value="UniProtKB-KW"/>
</dbReference>